<protein>
    <submittedName>
        <fullName evidence="2">Uncharacterized protein</fullName>
    </submittedName>
</protein>
<feature type="region of interest" description="Disordered" evidence="1">
    <location>
        <begin position="1"/>
        <end position="23"/>
    </location>
</feature>
<evidence type="ECO:0000313" key="2">
    <source>
        <dbReference type="EMBL" id="UJO19375.1"/>
    </source>
</evidence>
<proteinExistence type="predicted"/>
<sequence>MTPPHPIGLNPSSIDNSNAEKPPEIDIEVGSFKDPHRKPKGKGSWLQKAAVTTVTMVAIIPTACCSHHAYTKSHAHTNIE</sequence>
<dbReference type="GeneID" id="71987499"/>
<dbReference type="EMBL" id="CP090168">
    <property type="protein sequence ID" value="UJO19375.1"/>
    <property type="molecule type" value="Genomic_DNA"/>
</dbReference>
<reference evidence="2" key="2">
    <citation type="journal article" date="2022" name="Microb. Genom.">
        <title>A chromosome-scale genome assembly of the tomato pathogen Cladosporium fulvum reveals a compartmentalized genome architecture and the presence of a dispensable chromosome.</title>
        <authorList>
            <person name="Zaccaron A.Z."/>
            <person name="Chen L.H."/>
            <person name="Samaras A."/>
            <person name="Stergiopoulos I."/>
        </authorList>
    </citation>
    <scope>NUCLEOTIDE SEQUENCE</scope>
    <source>
        <strain evidence="2">Race5_Kim</strain>
    </source>
</reference>
<keyword evidence="3" id="KW-1185">Reference proteome</keyword>
<dbReference type="AlphaFoldDB" id="A0A9Q8UR58"/>
<name>A0A9Q8UR58_PASFU</name>
<dbReference type="Proteomes" id="UP000756132">
    <property type="component" value="Chromosome 6"/>
</dbReference>
<evidence type="ECO:0000256" key="1">
    <source>
        <dbReference type="SAM" id="MobiDB-lite"/>
    </source>
</evidence>
<organism evidence="2 3">
    <name type="scientific">Passalora fulva</name>
    <name type="common">Tomato leaf mold</name>
    <name type="synonym">Cladosporium fulvum</name>
    <dbReference type="NCBI Taxonomy" id="5499"/>
    <lineage>
        <taxon>Eukaryota</taxon>
        <taxon>Fungi</taxon>
        <taxon>Dikarya</taxon>
        <taxon>Ascomycota</taxon>
        <taxon>Pezizomycotina</taxon>
        <taxon>Dothideomycetes</taxon>
        <taxon>Dothideomycetidae</taxon>
        <taxon>Mycosphaerellales</taxon>
        <taxon>Mycosphaerellaceae</taxon>
        <taxon>Fulvia</taxon>
    </lineage>
</organism>
<feature type="compositionally biased region" description="Polar residues" evidence="1">
    <location>
        <begin position="10"/>
        <end position="19"/>
    </location>
</feature>
<dbReference type="KEGG" id="ffu:CLAFUR5_07621"/>
<dbReference type="RefSeq" id="XP_047763741.1">
    <property type="nucleotide sequence ID" value="XM_047906769.1"/>
</dbReference>
<accession>A0A9Q8UR58</accession>
<evidence type="ECO:0000313" key="3">
    <source>
        <dbReference type="Proteomes" id="UP000756132"/>
    </source>
</evidence>
<gene>
    <name evidence="2" type="ORF">CLAFUR5_07621</name>
</gene>
<reference evidence="2" key="1">
    <citation type="submission" date="2021-12" db="EMBL/GenBank/DDBJ databases">
        <authorList>
            <person name="Zaccaron A."/>
            <person name="Stergiopoulos I."/>
        </authorList>
    </citation>
    <scope>NUCLEOTIDE SEQUENCE</scope>
    <source>
        <strain evidence="2">Race5_Kim</strain>
    </source>
</reference>